<evidence type="ECO:0000256" key="7">
    <source>
        <dbReference type="ARBA" id="ARBA00022801"/>
    </source>
</evidence>
<reference evidence="15" key="1">
    <citation type="journal article" date="2019" name="Int. J. Syst. Evol. Microbiol.">
        <title>The Global Catalogue of Microorganisms (GCM) 10K type strain sequencing project: providing services to taxonomists for standard genome sequencing and annotation.</title>
        <authorList>
            <consortium name="The Broad Institute Genomics Platform"/>
            <consortium name="The Broad Institute Genome Sequencing Center for Infectious Disease"/>
            <person name="Wu L."/>
            <person name="Ma J."/>
        </authorList>
    </citation>
    <scope>NUCLEOTIDE SEQUENCE [LARGE SCALE GENOMIC DNA]</scope>
    <source>
        <strain evidence="15">CGMCC 1.18439</strain>
    </source>
</reference>
<keyword evidence="10" id="KW-0482">Metalloprotease</keyword>
<feature type="transmembrane region" description="Helical" evidence="12">
    <location>
        <begin position="44"/>
        <end position="65"/>
    </location>
</feature>
<evidence type="ECO:0000256" key="5">
    <source>
        <dbReference type="ARBA" id="ARBA00022692"/>
    </source>
</evidence>
<protein>
    <recommendedName>
        <fullName evidence="13">Peptidase M50 domain-containing protein</fullName>
    </recommendedName>
</protein>
<keyword evidence="15" id="KW-1185">Reference proteome</keyword>
<evidence type="ECO:0000256" key="4">
    <source>
        <dbReference type="ARBA" id="ARBA00022670"/>
    </source>
</evidence>
<dbReference type="Pfam" id="PF02163">
    <property type="entry name" value="Peptidase_M50"/>
    <property type="match status" value="1"/>
</dbReference>
<evidence type="ECO:0000256" key="2">
    <source>
        <dbReference type="ARBA" id="ARBA00004141"/>
    </source>
</evidence>
<gene>
    <name evidence="14" type="ORF">GCM10017783_17260</name>
</gene>
<keyword evidence="6" id="KW-0479">Metal-binding</keyword>
<evidence type="ECO:0000256" key="6">
    <source>
        <dbReference type="ARBA" id="ARBA00022723"/>
    </source>
</evidence>
<evidence type="ECO:0000313" key="15">
    <source>
        <dbReference type="Proteomes" id="UP000632154"/>
    </source>
</evidence>
<evidence type="ECO:0000256" key="10">
    <source>
        <dbReference type="ARBA" id="ARBA00023049"/>
    </source>
</evidence>
<accession>A0ABQ3K6A5</accession>
<comment type="subcellular location">
    <subcellularLocation>
        <location evidence="2">Membrane</location>
        <topology evidence="2">Multi-pass membrane protein</topology>
    </subcellularLocation>
</comment>
<comment type="caution">
    <text evidence="14">The sequence shown here is derived from an EMBL/GenBank/DDBJ whole genome shotgun (WGS) entry which is preliminary data.</text>
</comment>
<dbReference type="InterPro" id="IPR008915">
    <property type="entry name" value="Peptidase_M50"/>
</dbReference>
<dbReference type="PANTHER" id="PTHR39188">
    <property type="entry name" value="MEMBRANE-ASSOCIATED ZINC METALLOPROTEASE M50B"/>
    <property type="match status" value="1"/>
</dbReference>
<dbReference type="Proteomes" id="UP000632154">
    <property type="component" value="Unassembled WGS sequence"/>
</dbReference>
<comment type="cofactor">
    <cofactor evidence="1">
        <name>Zn(2+)</name>
        <dbReference type="ChEBI" id="CHEBI:29105"/>
    </cofactor>
</comment>
<keyword evidence="9 12" id="KW-1133">Transmembrane helix</keyword>
<sequence>MLTQLGLTTSSSWVAKVARPLLRTGRIGGLILLATLPYNRFDDLAFTGLQALVCLALFLPVLVFVHELGHAAAARQAGARVRGMSIGPFKVDLRGGAKAYLSSYRPDGGQVILSLEDRAIEAQAMRSISLAGPLVNLTLAAASYLALTLSTPAWPAALLAALFVFSAANAAIGLLNLVPTFERGLFFTDGDSILKFSGAERDTSALAIGVFSNLMADGELSPAVLARVKAQALGRDVNSYLFALALYQSSQGQGDLRQAAYYASQMVQASAELPEAQQDLAHAYAALARPNLTGPQLQAVMHRCTKAGTRLLKAQGTWQLLQMRLAQQLGQAGEAEHYRREGLRQAQNYQRSTLSKINAYELSALSAPA</sequence>
<feature type="transmembrane region" description="Helical" evidence="12">
    <location>
        <begin position="153"/>
        <end position="178"/>
    </location>
</feature>
<evidence type="ECO:0000256" key="9">
    <source>
        <dbReference type="ARBA" id="ARBA00022989"/>
    </source>
</evidence>
<dbReference type="PANTHER" id="PTHR39188:SF3">
    <property type="entry name" value="STAGE IV SPORULATION PROTEIN FB"/>
    <property type="match status" value="1"/>
</dbReference>
<keyword evidence="5 12" id="KW-0812">Transmembrane</keyword>
<evidence type="ECO:0000256" key="8">
    <source>
        <dbReference type="ARBA" id="ARBA00022833"/>
    </source>
</evidence>
<feature type="transmembrane region" description="Helical" evidence="12">
    <location>
        <begin position="128"/>
        <end position="147"/>
    </location>
</feature>
<evidence type="ECO:0000256" key="1">
    <source>
        <dbReference type="ARBA" id="ARBA00001947"/>
    </source>
</evidence>
<keyword evidence="11 12" id="KW-0472">Membrane</keyword>
<evidence type="ECO:0000313" key="14">
    <source>
        <dbReference type="EMBL" id="GHG05263.1"/>
    </source>
</evidence>
<dbReference type="RefSeq" id="WP_189643291.1">
    <property type="nucleotide sequence ID" value="NZ_BNAL01000021.1"/>
</dbReference>
<name>A0ABQ3K6A5_9DEIO</name>
<keyword evidence="4" id="KW-0645">Protease</keyword>
<feature type="domain" description="Peptidase M50" evidence="13">
    <location>
        <begin position="56"/>
        <end position="148"/>
    </location>
</feature>
<comment type="similarity">
    <text evidence="3">Belongs to the peptidase M50B family.</text>
</comment>
<organism evidence="14 15">
    <name type="scientific">Deinococcus piscis</name>
    <dbReference type="NCBI Taxonomy" id="394230"/>
    <lineage>
        <taxon>Bacteria</taxon>
        <taxon>Thermotogati</taxon>
        <taxon>Deinococcota</taxon>
        <taxon>Deinococci</taxon>
        <taxon>Deinococcales</taxon>
        <taxon>Deinococcaceae</taxon>
        <taxon>Deinococcus</taxon>
    </lineage>
</organism>
<evidence type="ECO:0000256" key="12">
    <source>
        <dbReference type="SAM" id="Phobius"/>
    </source>
</evidence>
<dbReference type="EMBL" id="BNAL01000021">
    <property type="protein sequence ID" value="GHG05263.1"/>
    <property type="molecule type" value="Genomic_DNA"/>
</dbReference>
<keyword evidence="7" id="KW-0378">Hydrolase</keyword>
<evidence type="ECO:0000256" key="3">
    <source>
        <dbReference type="ARBA" id="ARBA00007931"/>
    </source>
</evidence>
<evidence type="ECO:0000256" key="11">
    <source>
        <dbReference type="ARBA" id="ARBA00023136"/>
    </source>
</evidence>
<keyword evidence="8" id="KW-0862">Zinc</keyword>
<proteinExistence type="inferred from homology"/>
<evidence type="ECO:0000259" key="13">
    <source>
        <dbReference type="Pfam" id="PF02163"/>
    </source>
</evidence>